<name>A0A0M3J6J5_ANISI</name>
<accession>A0A0M3J6J5</accession>
<keyword evidence="1" id="KW-0812">Transmembrane</keyword>
<keyword evidence="1" id="KW-0472">Membrane</keyword>
<dbReference type="WBParaSite" id="ASIM_0000318201-mRNA-1">
    <property type="protein sequence ID" value="ASIM_0000318201-mRNA-1"/>
    <property type="gene ID" value="ASIM_0000318201"/>
</dbReference>
<evidence type="ECO:0000313" key="2">
    <source>
        <dbReference type="WBParaSite" id="ASIM_0000318201-mRNA-1"/>
    </source>
</evidence>
<evidence type="ECO:0000256" key="1">
    <source>
        <dbReference type="SAM" id="Phobius"/>
    </source>
</evidence>
<keyword evidence="1" id="KW-1133">Transmembrane helix</keyword>
<dbReference type="AlphaFoldDB" id="A0A0M3J6J5"/>
<organism evidence="2">
    <name type="scientific">Anisakis simplex</name>
    <name type="common">Herring worm</name>
    <dbReference type="NCBI Taxonomy" id="6269"/>
    <lineage>
        <taxon>Eukaryota</taxon>
        <taxon>Metazoa</taxon>
        <taxon>Ecdysozoa</taxon>
        <taxon>Nematoda</taxon>
        <taxon>Chromadorea</taxon>
        <taxon>Rhabditida</taxon>
        <taxon>Spirurina</taxon>
        <taxon>Ascaridomorpha</taxon>
        <taxon>Ascaridoidea</taxon>
        <taxon>Anisakidae</taxon>
        <taxon>Anisakis</taxon>
        <taxon>Anisakis simplex complex</taxon>
    </lineage>
</organism>
<reference evidence="2" key="1">
    <citation type="submission" date="2017-02" db="UniProtKB">
        <authorList>
            <consortium name="WormBaseParasite"/>
        </authorList>
    </citation>
    <scope>IDENTIFICATION</scope>
</reference>
<protein>
    <submittedName>
        <fullName evidence="2">DUF4209 domain-containing protein</fullName>
    </submittedName>
</protein>
<proteinExistence type="predicted"/>
<sequence>LKGYLRNGFAFKDASKAIDIEVDDLPRLSLLMSEESYREWRVKWQKAIDQIDRILQLPFDEFWSSLIYSPKPMNYVDSFLDVFPRRWEIDEMKLYVNTDAMVCTLSMSLFERVILVLLRAVTNNENSLCLSDEFYLRVIYDYKIFTIERLFNLINVYCKSNAQSISIILQRTIGVQNKFMHDANNFVDICAKVMFAFVMLIVSSNFILSFWCVCECVM</sequence>
<feature type="transmembrane region" description="Helical" evidence="1">
    <location>
        <begin position="193"/>
        <end position="214"/>
    </location>
</feature>